<keyword evidence="2" id="KW-1185">Reference proteome</keyword>
<comment type="caution">
    <text evidence="1">The sequence shown here is derived from an EMBL/GenBank/DDBJ whole genome shotgun (WGS) entry which is preliminary data.</text>
</comment>
<dbReference type="Proteomes" id="UP000235649">
    <property type="component" value="Unassembled WGS sequence"/>
</dbReference>
<accession>A0A2N7AS84</accession>
<proteinExistence type="predicted"/>
<dbReference type="AlphaFoldDB" id="A0A2N7AS84"/>
<evidence type="ECO:0000313" key="1">
    <source>
        <dbReference type="EMBL" id="PMD68223.1"/>
    </source>
</evidence>
<dbReference type="OrthoDB" id="2329011at2"/>
<evidence type="ECO:0000313" key="2">
    <source>
        <dbReference type="Proteomes" id="UP000235649"/>
    </source>
</evidence>
<protein>
    <recommendedName>
        <fullName evidence="3">Surface layer protein A domain-containing protein</fullName>
    </recommendedName>
</protein>
<sequence length="171" mass="19154">MKKIVKVILATVVVFISLLGLKTTNVKAATLIPDYLHTSKVTKVYAQGKANVSLGADPTYDFSLITNRALSSNSDWKFDQFAYGKDNTYKRVATNEWVNESEVTCVYSVPKGDVLNLENSQRIYRLDYKTYSLVDSGKTLQAGSWLIDKLLTVPNNQGSYVQVATNEWIKN</sequence>
<dbReference type="RefSeq" id="WP_102196804.1">
    <property type="nucleotide sequence ID" value="NZ_NIPR01000050.1"/>
</dbReference>
<reference evidence="1 2" key="1">
    <citation type="submission" date="2017-05" db="EMBL/GenBank/DDBJ databases">
        <title>Lactobacillus nurukis nov., sp. nov., isolated from nuruk.</title>
        <authorList>
            <person name="Kim S.-J."/>
        </authorList>
    </citation>
    <scope>NUCLEOTIDE SEQUENCE [LARGE SCALE GENOMIC DNA]</scope>
    <source>
        <strain evidence="1 2">SYF10-1a</strain>
    </source>
</reference>
<organism evidence="1 2">
    <name type="scientific">Companilactobacillus nuruki</name>
    <dbReference type="NCBI Taxonomy" id="1993540"/>
    <lineage>
        <taxon>Bacteria</taxon>
        <taxon>Bacillati</taxon>
        <taxon>Bacillota</taxon>
        <taxon>Bacilli</taxon>
        <taxon>Lactobacillales</taxon>
        <taxon>Lactobacillaceae</taxon>
        <taxon>Companilactobacillus</taxon>
    </lineage>
</organism>
<dbReference type="EMBL" id="NIPR01000050">
    <property type="protein sequence ID" value="PMD68223.1"/>
    <property type="molecule type" value="Genomic_DNA"/>
</dbReference>
<name>A0A2N7AS84_9LACO</name>
<evidence type="ECO:0008006" key="3">
    <source>
        <dbReference type="Google" id="ProtNLM"/>
    </source>
</evidence>
<gene>
    <name evidence="1" type="ORF">CBP76_10385</name>
</gene>